<feature type="compositionally biased region" description="Polar residues" evidence="1">
    <location>
        <begin position="122"/>
        <end position="134"/>
    </location>
</feature>
<accession>A0A8H3XFR2</accession>
<protein>
    <submittedName>
        <fullName evidence="2">Uncharacterized protein</fullName>
    </submittedName>
</protein>
<name>A0A8H3XFR2_GIGMA</name>
<evidence type="ECO:0000313" key="2">
    <source>
        <dbReference type="EMBL" id="KAF0450649.1"/>
    </source>
</evidence>
<feature type="region of interest" description="Disordered" evidence="1">
    <location>
        <begin position="43"/>
        <end position="152"/>
    </location>
</feature>
<dbReference type="AlphaFoldDB" id="A0A8H3XFR2"/>
<proteinExistence type="predicted"/>
<keyword evidence="3" id="KW-1185">Reference proteome</keyword>
<dbReference type="Proteomes" id="UP000439903">
    <property type="component" value="Unassembled WGS sequence"/>
</dbReference>
<dbReference type="EMBL" id="WTPW01001183">
    <property type="protein sequence ID" value="KAF0450649.1"/>
    <property type="molecule type" value="Genomic_DNA"/>
</dbReference>
<organism evidence="2 3">
    <name type="scientific">Gigaspora margarita</name>
    <dbReference type="NCBI Taxonomy" id="4874"/>
    <lineage>
        <taxon>Eukaryota</taxon>
        <taxon>Fungi</taxon>
        <taxon>Fungi incertae sedis</taxon>
        <taxon>Mucoromycota</taxon>
        <taxon>Glomeromycotina</taxon>
        <taxon>Glomeromycetes</taxon>
        <taxon>Diversisporales</taxon>
        <taxon>Gigasporaceae</taxon>
        <taxon>Gigaspora</taxon>
    </lineage>
</organism>
<evidence type="ECO:0000256" key="1">
    <source>
        <dbReference type="SAM" id="MobiDB-lite"/>
    </source>
</evidence>
<sequence length="371" mass="42460">MQGSLQIFYAGLVADNSQDVSINNILNDSYSILEDILTNNNDFEDSNESNGNIEYSNENNDVSINDSNSEDSSEDKYNDLEDISDSSEDSNEDDDFRDNNNDFEDISIDSDDFEGSNDNFEDNNISDLKNNSDGSLIDDDSSTQKIADGPASFEPFNSEYATKAYEDLIIIIKHPQFQLRHVPKNVRRLRSQRTKMPLLNIKSHTISIDDRKTPSTLKPTKLVYTISIKEHLSCVLNNPHLMAKMYFGRGVESQKKSELWYGDIWQRFPLYGDATIIINNTEYAVGQFVEFIYTNSNSQSENRFGRIEAIVSQSESESNHSDTQIKDALKMSRLLSHNELGIYCSHDRSRRGHNELWMIEENYQIFLPVIL</sequence>
<gene>
    <name evidence="2" type="ORF">F8M41_002156</name>
</gene>
<reference evidence="2 3" key="1">
    <citation type="journal article" date="2019" name="Environ. Microbiol.">
        <title>At the nexus of three kingdoms: the genome of the mycorrhizal fungus Gigaspora margarita provides insights into plant, endobacterial and fungal interactions.</title>
        <authorList>
            <person name="Venice F."/>
            <person name="Ghignone S."/>
            <person name="Salvioli di Fossalunga A."/>
            <person name="Amselem J."/>
            <person name="Novero M."/>
            <person name="Xianan X."/>
            <person name="Sedzielewska Toro K."/>
            <person name="Morin E."/>
            <person name="Lipzen A."/>
            <person name="Grigoriev I.V."/>
            <person name="Henrissat B."/>
            <person name="Martin F.M."/>
            <person name="Bonfante P."/>
        </authorList>
    </citation>
    <scope>NUCLEOTIDE SEQUENCE [LARGE SCALE GENOMIC DNA]</scope>
    <source>
        <strain evidence="2 3">BEG34</strain>
    </source>
</reference>
<evidence type="ECO:0000313" key="3">
    <source>
        <dbReference type="Proteomes" id="UP000439903"/>
    </source>
</evidence>
<feature type="compositionally biased region" description="Low complexity" evidence="1">
    <location>
        <begin position="48"/>
        <end position="67"/>
    </location>
</feature>
<comment type="caution">
    <text evidence="2">The sequence shown here is derived from an EMBL/GenBank/DDBJ whole genome shotgun (WGS) entry which is preliminary data.</text>
</comment>
<feature type="compositionally biased region" description="Acidic residues" evidence="1">
    <location>
        <begin position="80"/>
        <end position="121"/>
    </location>
</feature>
<dbReference type="OrthoDB" id="2435437at2759"/>